<dbReference type="GO" id="GO:0008725">
    <property type="term" value="F:DNA-3-methyladenine glycosylase activity"/>
    <property type="evidence" value="ECO:0007669"/>
    <property type="project" value="InterPro"/>
</dbReference>
<organism evidence="2 3">
    <name type="scientific">Candidatus Niyogibacteria bacterium CG10_big_fil_rev_8_21_14_0_10_46_36</name>
    <dbReference type="NCBI Taxonomy" id="1974726"/>
    <lineage>
        <taxon>Bacteria</taxon>
        <taxon>Candidatus Niyogiibacteriota</taxon>
    </lineage>
</organism>
<proteinExistence type="predicted"/>
<name>A0A2H0TC90_9BACT</name>
<dbReference type="InterPro" id="IPR005019">
    <property type="entry name" value="Adenine_glyco"/>
</dbReference>
<comment type="caution">
    <text evidence="2">The sequence shown here is derived from an EMBL/GenBank/DDBJ whole genome shotgun (WGS) entry which is preliminary data.</text>
</comment>
<reference evidence="3" key="1">
    <citation type="submission" date="2017-09" db="EMBL/GenBank/DDBJ databases">
        <title>Depth-based differentiation of microbial function through sediment-hosted aquifers and enrichment of novel symbionts in the deep terrestrial subsurface.</title>
        <authorList>
            <person name="Probst A.J."/>
            <person name="Ladd B."/>
            <person name="Jarett J.K."/>
            <person name="Geller-Mcgrath D.E."/>
            <person name="Sieber C.M.K."/>
            <person name="Emerson J.B."/>
            <person name="Anantharaman K."/>
            <person name="Thomas B.C."/>
            <person name="Malmstrom R."/>
            <person name="Stieglmeier M."/>
            <person name="Klingl A."/>
            <person name="Woyke T."/>
            <person name="Ryan C.M."/>
            <person name="Banfield J.F."/>
        </authorList>
    </citation>
    <scope>NUCLEOTIDE SEQUENCE [LARGE SCALE GENOMIC DNA]</scope>
</reference>
<protein>
    <recommendedName>
        <fullName evidence="4">DNA-3-methyladenine glycosylase I</fullName>
    </recommendedName>
</protein>
<keyword evidence="1" id="KW-0862">Zinc</keyword>
<evidence type="ECO:0008006" key="4">
    <source>
        <dbReference type="Google" id="ProtNLM"/>
    </source>
</evidence>
<dbReference type="InterPro" id="IPR011257">
    <property type="entry name" value="DNA_glycosylase"/>
</dbReference>
<dbReference type="Proteomes" id="UP000231503">
    <property type="component" value="Unassembled WGS sequence"/>
</dbReference>
<keyword evidence="1" id="KW-0479">Metal-binding</keyword>
<dbReference type="GO" id="GO:0006284">
    <property type="term" value="P:base-excision repair"/>
    <property type="evidence" value="ECO:0007669"/>
    <property type="project" value="InterPro"/>
</dbReference>
<sequence length="47" mass="5471">KIRGFKFLGPTVIYAHMQAVGMVNDHITDCYRYKEIKNKKTIFPLPS</sequence>
<feature type="binding site" evidence="1">
    <location>
        <position position="26"/>
    </location>
    <ligand>
        <name>Zn(2+)</name>
        <dbReference type="ChEBI" id="CHEBI:29105"/>
    </ligand>
</feature>
<evidence type="ECO:0000313" key="3">
    <source>
        <dbReference type="Proteomes" id="UP000231503"/>
    </source>
</evidence>
<dbReference type="AlphaFoldDB" id="A0A2H0TC90"/>
<dbReference type="Pfam" id="PF03352">
    <property type="entry name" value="Adenine_glyco"/>
    <property type="match status" value="1"/>
</dbReference>
<dbReference type="Gene3D" id="1.10.340.30">
    <property type="entry name" value="Hypothetical protein, domain 2"/>
    <property type="match status" value="1"/>
</dbReference>
<dbReference type="EMBL" id="PFCO01000010">
    <property type="protein sequence ID" value="PIR69179.1"/>
    <property type="molecule type" value="Genomic_DNA"/>
</dbReference>
<evidence type="ECO:0000313" key="2">
    <source>
        <dbReference type="EMBL" id="PIR69179.1"/>
    </source>
</evidence>
<gene>
    <name evidence="2" type="ORF">COU47_04485</name>
</gene>
<accession>A0A2H0TC90</accession>
<dbReference type="PANTHER" id="PTHR31116">
    <property type="entry name" value="OS04G0501200 PROTEIN"/>
    <property type="match status" value="1"/>
</dbReference>
<feature type="binding site" evidence="1">
    <location>
        <position position="30"/>
    </location>
    <ligand>
        <name>Zn(2+)</name>
        <dbReference type="ChEBI" id="CHEBI:29105"/>
    </ligand>
</feature>
<evidence type="ECO:0000256" key="1">
    <source>
        <dbReference type="PIRSR" id="PIRSR605019-1"/>
    </source>
</evidence>
<dbReference type="SUPFAM" id="SSF48150">
    <property type="entry name" value="DNA-glycosylase"/>
    <property type="match status" value="1"/>
</dbReference>
<feature type="non-terminal residue" evidence="2">
    <location>
        <position position="1"/>
    </location>
</feature>
<dbReference type="PANTHER" id="PTHR31116:SF29">
    <property type="entry name" value="DNA GLYCOSYLASE SUPERFAMILY PROTEIN"/>
    <property type="match status" value="1"/>
</dbReference>
<dbReference type="GO" id="GO:0046872">
    <property type="term" value="F:metal ion binding"/>
    <property type="evidence" value="ECO:0007669"/>
    <property type="project" value="UniProtKB-KW"/>
</dbReference>